<dbReference type="Ensembl" id="ENSEBUT00000019515.1">
    <property type="protein sequence ID" value="ENSEBUP00000018939.1"/>
    <property type="gene ID" value="ENSEBUG00000011809.1"/>
</dbReference>
<proteinExistence type="predicted"/>
<organism evidence="2 3">
    <name type="scientific">Eptatretus burgeri</name>
    <name type="common">Inshore hagfish</name>
    <dbReference type="NCBI Taxonomy" id="7764"/>
    <lineage>
        <taxon>Eukaryota</taxon>
        <taxon>Metazoa</taxon>
        <taxon>Chordata</taxon>
        <taxon>Craniata</taxon>
        <taxon>Vertebrata</taxon>
        <taxon>Cyclostomata</taxon>
        <taxon>Myxini</taxon>
        <taxon>Myxiniformes</taxon>
        <taxon>Myxinidae</taxon>
        <taxon>Eptatretinae</taxon>
        <taxon>Eptatretus</taxon>
    </lineage>
</organism>
<sequence length="119" mass="12667">MQCPLTTACVSFPSHNCWMPQGDRAPNDSSPLGFSHPEWDRRDLVPNGAVSTQSPTAASTDSVEPSVSPCPNVNSPTALVCKLGGASNTAGSTSRQANSYYNVGGEMEKGKRKVEIRRK</sequence>
<keyword evidence="3" id="KW-1185">Reference proteome</keyword>
<evidence type="ECO:0000256" key="1">
    <source>
        <dbReference type="SAM" id="MobiDB-lite"/>
    </source>
</evidence>
<reference evidence="2" key="2">
    <citation type="submission" date="2025-09" db="UniProtKB">
        <authorList>
            <consortium name="Ensembl"/>
        </authorList>
    </citation>
    <scope>IDENTIFICATION</scope>
</reference>
<name>A0A8C4QQ54_EPTBU</name>
<protein>
    <submittedName>
        <fullName evidence="2">Uncharacterized protein</fullName>
    </submittedName>
</protein>
<feature type="compositionally biased region" description="Low complexity" evidence="1">
    <location>
        <begin position="62"/>
        <end position="71"/>
    </location>
</feature>
<accession>A0A8C4QQ54</accession>
<feature type="compositionally biased region" description="Polar residues" evidence="1">
    <location>
        <begin position="49"/>
        <end position="61"/>
    </location>
</feature>
<evidence type="ECO:0000313" key="3">
    <source>
        <dbReference type="Proteomes" id="UP000694388"/>
    </source>
</evidence>
<evidence type="ECO:0000313" key="2">
    <source>
        <dbReference type="Ensembl" id="ENSEBUP00000018939.1"/>
    </source>
</evidence>
<reference evidence="2" key="1">
    <citation type="submission" date="2025-08" db="UniProtKB">
        <authorList>
            <consortium name="Ensembl"/>
        </authorList>
    </citation>
    <scope>IDENTIFICATION</scope>
</reference>
<feature type="region of interest" description="Disordered" evidence="1">
    <location>
        <begin position="20"/>
        <end position="71"/>
    </location>
</feature>
<dbReference type="Proteomes" id="UP000694388">
    <property type="component" value="Unplaced"/>
</dbReference>
<dbReference type="AlphaFoldDB" id="A0A8C4QQ54"/>